<evidence type="ECO:0000313" key="2">
    <source>
        <dbReference type="EMBL" id="KAF2234324.1"/>
    </source>
</evidence>
<organism evidence="2 3">
    <name type="scientific">Viridothelium virens</name>
    <name type="common">Speckled blister lichen</name>
    <name type="synonym">Trypethelium virens</name>
    <dbReference type="NCBI Taxonomy" id="1048519"/>
    <lineage>
        <taxon>Eukaryota</taxon>
        <taxon>Fungi</taxon>
        <taxon>Dikarya</taxon>
        <taxon>Ascomycota</taxon>
        <taxon>Pezizomycotina</taxon>
        <taxon>Dothideomycetes</taxon>
        <taxon>Dothideomycetes incertae sedis</taxon>
        <taxon>Trypetheliales</taxon>
        <taxon>Trypetheliaceae</taxon>
        <taxon>Viridothelium</taxon>
    </lineage>
</organism>
<protein>
    <submittedName>
        <fullName evidence="2">Uncharacterized protein</fullName>
    </submittedName>
</protein>
<feature type="region of interest" description="Disordered" evidence="1">
    <location>
        <begin position="1"/>
        <end position="22"/>
    </location>
</feature>
<evidence type="ECO:0000256" key="1">
    <source>
        <dbReference type="SAM" id="MobiDB-lite"/>
    </source>
</evidence>
<gene>
    <name evidence="2" type="ORF">EV356DRAFT_501864</name>
</gene>
<evidence type="ECO:0000313" key="3">
    <source>
        <dbReference type="Proteomes" id="UP000800092"/>
    </source>
</evidence>
<name>A0A6A6H873_VIRVR</name>
<dbReference type="EMBL" id="ML991799">
    <property type="protein sequence ID" value="KAF2234324.1"/>
    <property type="molecule type" value="Genomic_DNA"/>
</dbReference>
<dbReference type="Proteomes" id="UP000800092">
    <property type="component" value="Unassembled WGS sequence"/>
</dbReference>
<keyword evidence="3" id="KW-1185">Reference proteome</keyword>
<proteinExistence type="predicted"/>
<sequence length="156" mass="16328">MTSFTAVDPLAGGPASTEVDTRAGQSLLGPLRTTFTPPPSCGTLFINAELGMIQQPSAYRGQSCSQGVFNLVPFVQAVDDISCWPPITQSVPVPPFLGLGFYSPGLSCPIGYTSACTEVRSSDGVTMSLDTGISFQFQFAPKAGETAVGCCPMYEL</sequence>
<reference evidence="2" key="1">
    <citation type="journal article" date="2020" name="Stud. Mycol.">
        <title>101 Dothideomycetes genomes: a test case for predicting lifestyles and emergence of pathogens.</title>
        <authorList>
            <person name="Haridas S."/>
            <person name="Albert R."/>
            <person name="Binder M."/>
            <person name="Bloem J."/>
            <person name="Labutti K."/>
            <person name="Salamov A."/>
            <person name="Andreopoulos B."/>
            <person name="Baker S."/>
            <person name="Barry K."/>
            <person name="Bills G."/>
            <person name="Bluhm B."/>
            <person name="Cannon C."/>
            <person name="Castanera R."/>
            <person name="Culley D."/>
            <person name="Daum C."/>
            <person name="Ezra D."/>
            <person name="Gonzalez J."/>
            <person name="Henrissat B."/>
            <person name="Kuo A."/>
            <person name="Liang C."/>
            <person name="Lipzen A."/>
            <person name="Lutzoni F."/>
            <person name="Magnuson J."/>
            <person name="Mondo S."/>
            <person name="Nolan M."/>
            <person name="Ohm R."/>
            <person name="Pangilinan J."/>
            <person name="Park H.-J."/>
            <person name="Ramirez L."/>
            <person name="Alfaro M."/>
            <person name="Sun H."/>
            <person name="Tritt A."/>
            <person name="Yoshinaga Y."/>
            <person name="Zwiers L.-H."/>
            <person name="Turgeon B."/>
            <person name="Goodwin S."/>
            <person name="Spatafora J."/>
            <person name="Crous P."/>
            <person name="Grigoriev I."/>
        </authorList>
    </citation>
    <scope>NUCLEOTIDE SEQUENCE</scope>
    <source>
        <strain evidence="2">Tuck. ex Michener</strain>
    </source>
</reference>
<accession>A0A6A6H873</accession>
<dbReference type="OrthoDB" id="5429716at2759"/>
<dbReference type="AlphaFoldDB" id="A0A6A6H873"/>